<dbReference type="EMBL" id="JACCDE010000010">
    <property type="protein sequence ID" value="NYS77797.1"/>
    <property type="molecule type" value="Genomic_DNA"/>
</dbReference>
<dbReference type="RefSeq" id="WP_179915815.1">
    <property type="nucleotide sequence ID" value="NZ_JACCDE010000010.1"/>
</dbReference>
<gene>
    <name evidence="1" type="ORF">HZS80_08720</name>
</gene>
<name>A0A7Z0LSG3_9GAMM</name>
<evidence type="ECO:0000313" key="1">
    <source>
        <dbReference type="EMBL" id="NYS77797.1"/>
    </source>
</evidence>
<keyword evidence="2" id="KW-1185">Reference proteome</keyword>
<dbReference type="Proteomes" id="UP000526892">
    <property type="component" value="Unassembled WGS sequence"/>
</dbReference>
<reference evidence="1 2" key="1">
    <citation type="journal article" date="2003" name="Extremophiles">
        <title>Halomonas glaciei sp. nov. isolated from fast ice of Adelie Land, Antarctica.</title>
        <authorList>
            <person name="Reddy G.S."/>
            <person name="Raghavan P.U."/>
            <person name="Sarita N.B."/>
            <person name="Prakash J.S."/>
            <person name="Nagesh N."/>
            <person name="Delille D."/>
            <person name="Shivaji S."/>
        </authorList>
    </citation>
    <scope>NUCLEOTIDE SEQUENCE [LARGE SCALE GENOMIC DNA]</scope>
    <source>
        <strain evidence="1 2">DD39</strain>
    </source>
</reference>
<dbReference type="AlphaFoldDB" id="A0A7Z0LSG3"/>
<comment type="caution">
    <text evidence="1">The sequence shown here is derived from an EMBL/GenBank/DDBJ whole genome shotgun (WGS) entry which is preliminary data.</text>
</comment>
<protein>
    <submittedName>
        <fullName evidence="1">Uncharacterized protein</fullName>
    </submittedName>
</protein>
<organism evidence="1 2">
    <name type="scientific">Vreelandella glaciei</name>
    <dbReference type="NCBI Taxonomy" id="186761"/>
    <lineage>
        <taxon>Bacteria</taxon>
        <taxon>Pseudomonadati</taxon>
        <taxon>Pseudomonadota</taxon>
        <taxon>Gammaproteobacteria</taxon>
        <taxon>Oceanospirillales</taxon>
        <taxon>Halomonadaceae</taxon>
        <taxon>Vreelandella</taxon>
    </lineage>
</organism>
<proteinExistence type="predicted"/>
<sequence length="47" mass="5142">MPKFDATSLANDELEAPEEKECDFCGEKPSIEYLGGQALCEDCLEDG</sequence>
<evidence type="ECO:0000313" key="2">
    <source>
        <dbReference type="Proteomes" id="UP000526892"/>
    </source>
</evidence>
<accession>A0A7Z0LSG3</accession>